<dbReference type="NCBIfam" id="NF040903">
    <property type="entry name" value="GguC"/>
    <property type="match status" value="1"/>
</dbReference>
<dbReference type="InterPro" id="IPR009645">
    <property type="entry name" value="GguC"/>
</dbReference>
<sequence length="329" mass="35704">MRLIQFLDPAGSRRVGLVEGDTVRELPEWSTTYALAQAALARGLSLSALIGLSGRGIPHDFDQLLAEQRVLLPFNHPDPAHCSVTGTGLTHLGSAQTRDAMHAKIAGAESTLTDSMRIFRWGVEGGKPADGSPPVQPEWFYKGDGSWLVPPGGPLVRPAFAEDGGEEAEIVGLYLIDVDGTPCRVGYALGNEFSDHVMERKNYLYLAHSKLRTSSFGPELLIGELPASITGNARLLRSGVEVWSGAFHTGEDNMSYRLAGLEHHHFKYAGFRRPGDVHCHFFGTSLLSFAAGVQAQDGDVFEIAAAPFTRPLRNPLRHDSTRTPAVRVL</sequence>
<protein>
    <submittedName>
        <fullName evidence="1">FAH family protein</fullName>
    </submittedName>
</protein>
<name>A0A4Q1CD27_9BACT</name>
<dbReference type="GO" id="GO:0003824">
    <property type="term" value="F:catalytic activity"/>
    <property type="evidence" value="ECO:0007669"/>
    <property type="project" value="InterPro"/>
</dbReference>
<keyword evidence="2" id="KW-1185">Reference proteome</keyword>
<reference evidence="1 2" key="1">
    <citation type="submission" date="2019-01" db="EMBL/GenBank/DDBJ databases">
        <title>Lacunisphaera sp. strain TWA-58.</title>
        <authorList>
            <person name="Chen W.-M."/>
        </authorList>
    </citation>
    <scope>NUCLEOTIDE SEQUENCE [LARGE SCALE GENOMIC DNA]</scope>
    <source>
        <strain evidence="1 2">TWA-58</strain>
    </source>
</reference>
<evidence type="ECO:0000313" key="2">
    <source>
        <dbReference type="Proteomes" id="UP000290218"/>
    </source>
</evidence>
<accession>A0A4Q1CD27</accession>
<comment type="caution">
    <text evidence="1">The sequence shown here is derived from an EMBL/GenBank/DDBJ whole genome shotgun (WGS) entry which is preliminary data.</text>
</comment>
<dbReference type="OrthoDB" id="108649at2"/>
<dbReference type="Gene3D" id="3.90.850.10">
    <property type="entry name" value="Fumarylacetoacetase-like, C-terminal domain"/>
    <property type="match status" value="1"/>
</dbReference>
<dbReference type="SUPFAM" id="SSF56529">
    <property type="entry name" value="FAH"/>
    <property type="match status" value="1"/>
</dbReference>
<organism evidence="1 2">
    <name type="scientific">Oleiharenicola lentus</name>
    <dbReference type="NCBI Taxonomy" id="2508720"/>
    <lineage>
        <taxon>Bacteria</taxon>
        <taxon>Pseudomonadati</taxon>
        <taxon>Verrucomicrobiota</taxon>
        <taxon>Opitutia</taxon>
        <taxon>Opitutales</taxon>
        <taxon>Opitutaceae</taxon>
        <taxon>Oleiharenicola</taxon>
    </lineage>
</organism>
<dbReference type="PIRSF" id="PIRSF033905">
    <property type="entry name" value="UCP033905"/>
    <property type="match status" value="1"/>
</dbReference>
<dbReference type="AlphaFoldDB" id="A0A4Q1CD27"/>
<dbReference type="Proteomes" id="UP000290218">
    <property type="component" value="Unassembled WGS sequence"/>
</dbReference>
<dbReference type="RefSeq" id="WP_129048340.1">
    <property type="nucleotide sequence ID" value="NZ_SDHX01000001.1"/>
</dbReference>
<dbReference type="InterPro" id="IPR036663">
    <property type="entry name" value="Fumarylacetoacetase_C_sf"/>
</dbReference>
<evidence type="ECO:0000313" key="1">
    <source>
        <dbReference type="EMBL" id="RXK56980.1"/>
    </source>
</evidence>
<proteinExistence type="predicted"/>
<dbReference type="EMBL" id="SDHX01000001">
    <property type="protein sequence ID" value="RXK56980.1"/>
    <property type="molecule type" value="Genomic_DNA"/>
</dbReference>
<gene>
    <name evidence="1" type="ORF">ESB00_11035</name>
</gene>